<evidence type="ECO:0000313" key="1">
    <source>
        <dbReference type="EMBL" id="TYC49564.1"/>
    </source>
</evidence>
<keyword evidence="2" id="KW-1185">Reference proteome</keyword>
<dbReference type="AlphaFoldDB" id="A0A6C2C6U5"/>
<dbReference type="OrthoDB" id="2151645at2"/>
<sequence>MANPMPGTPVQVRISTKITQAEQSEVFNFTETGTLIKMGQTLYLRYIEHDQDGLATPVTFKLSDDGEIHLTRHNDNEVRMHFAPQGHFNTRYATPAGTILLGVHTERIRSTFEPTPLTGEIEVDYILSAQDAPLGSYEIRVKFSE</sequence>
<organism evidence="1 2">
    <name type="scientific">Weissella muntiaci</name>
    <dbReference type="NCBI Taxonomy" id="2508881"/>
    <lineage>
        <taxon>Bacteria</taxon>
        <taxon>Bacillati</taxon>
        <taxon>Bacillota</taxon>
        <taxon>Bacilli</taxon>
        <taxon>Lactobacillales</taxon>
        <taxon>Lactobacillaceae</taxon>
        <taxon>Weissella</taxon>
    </lineage>
</organism>
<dbReference type="Gene3D" id="2.40.128.20">
    <property type="match status" value="1"/>
</dbReference>
<dbReference type="RefSeq" id="WP_148622555.1">
    <property type="nucleotide sequence ID" value="NZ_SDGZ01000014.1"/>
</dbReference>
<dbReference type="EMBL" id="SDGZ01000014">
    <property type="protein sequence ID" value="TYC49564.1"/>
    <property type="molecule type" value="Genomic_DNA"/>
</dbReference>
<dbReference type="Proteomes" id="UP000371977">
    <property type="component" value="Unassembled WGS sequence"/>
</dbReference>
<dbReference type="InterPro" id="IPR015231">
    <property type="entry name" value="DUF1934"/>
</dbReference>
<proteinExistence type="predicted"/>
<reference evidence="1 2" key="1">
    <citation type="submission" date="2019-01" db="EMBL/GenBank/DDBJ databases">
        <title>Weissella sp. nov., a novel lactic acid bacterium isolated from animal feces.</title>
        <authorList>
            <person name="Wang L.-T."/>
        </authorList>
    </citation>
    <scope>NUCLEOTIDE SEQUENCE [LARGE SCALE GENOMIC DNA]</scope>
    <source>
        <strain evidence="1 2">8H-2</strain>
    </source>
</reference>
<gene>
    <name evidence="1" type="ORF">ESZ50_05295</name>
</gene>
<name>A0A6C2C6U5_9LACO</name>
<dbReference type="InterPro" id="IPR012674">
    <property type="entry name" value="Calycin"/>
</dbReference>
<dbReference type="Pfam" id="PF09148">
    <property type="entry name" value="DUF1934"/>
    <property type="match status" value="1"/>
</dbReference>
<comment type="caution">
    <text evidence="1">The sequence shown here is derived from an EMBL/GenBank/DDBJ whole genome shotgun (WGS) entry which is preliminary data.</text>
</comment>
<accession>A0A6C2C6U5</accession>
<dbReference type="SUPFAM" id="SSF50814">
    <property type="entry name" value="Lipocalins"/>
    <property type="match status" value="1"/>
</dbReference>
<protein>
    <submittedName>
        <fullName evidence="1">DUF1934 domain-containing protein</fullName>
    </submittedName>
</protein>
<evidence type="ECO:0000313" key="2">
    <source>
        <dbReference type="Proteomes" id="UP000371977"/>
    </source>
</evidence>